<evidence type="ECO:0000313" key="1">
    <source>
        <dbReference type="EMBL" id="KAJ5598545.1"/>
    </source>
</evidence>
<protein>
    <submittedName>
        <fullName evidence="1">Uncharacterized protein</fullName>
    </submittedName>
</protein>
<name>A0AAD6E0U6_9EURO</name>
<dbReference type="GeneID" id="81589925"/>
<dbReference type="RefSeq" id="XP_056751759.1">
    <property type="nucleotide sequence ID" value="XM_056899683.1"/>
</dbReference>
<evidence type="ECO:0000313" key="2">
    <source>
        <dbReference type="Proteomes" id="UP001213799"/>
    </source>
</evidence>
<organism evidence="1 2">
    <name type="scientific">Penicillium hordei</name>
    <dbReference type="NCBI Taxonomy" id="40994"/>
    <lineage>
        <taxon>Eukaryota</taxon>
        <taxon>Fungi</taxon>
        <taxon>Dikarya</taxon>
        <taxon>Ascomycota</taxon>
        <taxon>Pezizomycotina</taxon>
        <taxon>Eurotiomycetes</taxon>
        <taxon>Eurotiomycetidae</taxon>
        <taxon>Eurotiales</taxon>
        <taxon>Aspergillaceae</taxon>
        <taxon>Penicillium</taxon>
    </lineage>
</organism>
<comment type="caution">
    <text evidence="1">The sequence shown here is derived from an EMBL/GenBank/DDBJ whole genome shotgun (WGS) entry which is preliminary data.</text>
</comment>
<reference evidence="1" key="2">
    <citation type="submission" date="2023-01" db="EMBL/GenBank/DDBJ databases">
        <authorList>
            <person name="Petersen C."/>
        </authorList>
    </citation>
    <scope>NUCLEOTIDE SEQUENCE</scope>
    <source>
        <strain evidence="1">IBT 12815</strain>
    </source>
</reference>
<dbReference type="EMBL" id="JAQJAE010000004">
    <property type="protein sequence ID" value="KAJ5598545.1"/>
    <property type="molecule type" value="Genomic_DNA"/>
</dbReference>
<reference evidence="1" key="1">
    <citation type="journal article" date="2023" name="IMA Fungus">
        <title>Comparative genomic study of the Penicillium genus elucidates a diverse pangenome and 15 lateral gene transfer events.</title>
        <authorList>
            <person name="Petersen C."/>
            <person name="Sorensen T."/>
            <person name="Nielsen M.R."/>
            <person name="Sondergaard T.E."/>
            <person name="Sorensen J.L."/>
            <person name="Fitzpatrick D.A."/>
            <person name="Frisvad J.C."/>
            <person name="Nielsen K.L."/>
        </authorList>
    </citation>
    <scope>NUCLEOTIDE SEQUENCE</scope>
    <source>
        <strain evidence="1">IBT 12815</strain>
    </source>
</reference>
<keyword evidence="2" id="KW-1185">Reference proteome</keyword>
<dbReference type="Proteomes" id="UP001213799">
    <property type="component" value="Unassembled WGS sequence"/>
</dbReference>
<dbReference type="AlphaFoldDB" id="A0AAD6E0U6"/>
<gene>
    <name evidence="1" type="ORF">N7537_008629</name>
</gene>
<proteinExistence type="predicted"/>
<accession>A0AAD6E0U6</accession>
<sequence>MDQAFSRRMGQSLRMASRPICSLFMAAIKAIGYMFKWFHNEDINPETKTLDTWLENDSVNSRENKE</sequence>